<dbReference type="InterPro" id="IPR027417">
    <property type="entry name" value="P-loop_NTPase"/>
</dbReference>
<dbReference type="InterPro" id="IPR003593">
    <property type="entry name" value="AAA+_ATPase"/>
</dbReference>
<keyword evidence="8 9" id="KW-0472">Membrane</keyword>
<dbReference type="Proteomes" id="UP000824089">
    <property type="component" value="Unassembled WGS sequence"/>
</dbReference>
<evidence type="ECO:0000256" key="8">
    <source>
        <dbReference type="ARBA" id="ARBA00023136"/>
    </source>
</evidence>
<feature type="domain" description="ABC transporter" evidence="10">
    <location>
        <begin position="333"/>
        <end position="566"/>
    </location>
</feature>
<dbReference type="InterPro" id="IPR039421">
    <property type="entry name" value="Type_1_exporter"/>
</dbReference>
<keyword evidence="4 9" id="KW-0812">Transmembrane</keyword>
<dbReference type="PROSITE" id="PS50929">
    <property type="entry name" value="ABC_TM1F"/>
    <property type="match status" value="1"/>
</dbReference>
<dbReference type="PROSITE" id="PS00211">
    <property type="entry name" value="ABC_TRANSPORTER_1"/>
    <property type="match status" value="1"/>
</dbReference>
<dbReference type="FunFam" id="3.40.50.300:FF:000221">
    <property type="entry name" value="Multidrug ABC transporter ATP-binding protein"/>
    <property type="match status" value="1"/>
</dbReference>
<comment type="subcellular location">
    <subcellularLocation>
        <location evidence="1">Cell membrane</location>
        <topology evidence="1">Multi-pass membrane protein</topology>
    </subcellularLocation>
</comment>
<reference evidence="12" key="1">
    <citation type="submission" date="2020-10" db="EMBL/GenBank/DDBJ databases">
        <authorList>
            <person name="Gilroy R."/>
        </authorList>
    </citation>
    <scope>NUCLEOTIDE SEQUENCE</scope>
    <source>
        <strain evidence="12">CHK195-4489</strain>
    </source>
</reference>
<evidence type="ECO:0000256" key="1">
    <source>
        <dbReference type="ARBA" id="ARBA00004651"/>
    </source>
</evidence>
<evidence type="ECO:0000256" key="3">
    <source>
        <dbReference type="ARBA" id="ARBA00022475"/>
    </source>
</evidence>
<dbReference type="PROSITE" id="PS50893">
    <property type="entry name" value="ABC_TRANSPORTER_2"/>
    <property type="match status" value="1"/>
</dbReference>
<dbReference type="Pfam" id="PF00005">
    <property type="entry name" value="ABC_tran"/>
    <property type="match status" value="1"/>
</dbReference>
<dbReference type="GO" id="GO:0005886">
    <property type="term" value="C:plasma membrane"/>
    <property type="evidence" value="ECO:0007669"/>
    <property type="project" value="UniProtKB-SubCell"/>
</dbReference>
<evidence type="ECO:0000313" key="12">
    <source>
        <dbReference type="EMBL" id="HIU30524.1"/>
    </source>
</evidence>
<dbReference type="SMART" id="SM00382">
    <property type="entry name" value="AAA"/>
    <property type="match status" value="1"/>
</dbReference>
<dbReference type="PANTHER" id="PTHR43394">
    <property type="entry name" value="ATP-DEPENDENT PERMEASE MDL1, MITOCHONDRIAL"/>
    <property type="match status" value="1"/>
</dbReference>
<evidence type="ECO:0000259" key="10">
    <source>
        <dbReference type="PROSITE" id="PS50893"/>
    </source>
</evidence>
<keyword evidence="5" id="KW-0547">Nucleotide-binding</keyword>
<dbReference type="EMBL" id="DVMM01000212">
    <property type="protein sequence ID" value="HIU30524.1"/>
    <property type="molecule type" value="Genomic_DNA"/>
</dbReference>
<dbReference type="SUPFAM" id="SSF90123">
    <property type="entry name" value="ABC transporter transmembrane region"/>
    <property type="match status" value="1"/>
</dbReference>
<dbReference type="PANTHER" id="PTHR43394:SF1">
    <property type="entry name" value="ATP-BINDING CASSETTE SUB-FAMILY B MEMBER 10, MITOCHONDRIAL"/>
    <property type="match status" value="1"/>
</dbReference>
<evidence type="ECO:0000256" key="2">
    <source>
        <dbReference type="ARBA" id="ARBA00022448"/>
    </source>
</evidence>
<dbReference type="GO" id="GO:0005524">
    <property type="term" value="F:ATP binding"/>
    <property type="evidence" value="ECO:0007669"/>
    <property type="project" value="UniProtKB-KW"/>
</dbReference>
<evidence type="ECO:0000256" key="4">
    <source>
        <dbReference type="ARBA" id="ARBA00022692"/>
    </source>
</evidence>
<evidence type="ECO:0000256" key="5">
    <source>
        <dbReference type="ARBA" id="ARBA00022741"/>
    </source>
</evidence>
<dbReference type="InterPro" id="IPR011527">
    <property type="entry name" value="ABC1_TM_dom"/>
</dbReference>
<reference evidence="12" key="2">
    <citation type="journal article" date="2021" name="PeerJ">
        <title>Extensive microbial diversity within the chicken gut microbiome revealed by metagenomics and culture.</title>
        <authorList>
            <person name="Gilroy R."/>
            <person name="Ravi A."/>
            <person name="Getino M."/>
            <person name="Pursley I."/>
            <person name="Horton D.L."/>
            <person name="Alikhan N.F."/>
            <person name="Baker D."/>
            <person name="Gharbi K."/>
            <person name="Hall N."/>
            <person name="Watson M."/>
            <person name="Adriaenssens E.M."/>
            <person name="Foster-Nyarko E."/>
            <person name="Jarju S."/>
            <person name="Secka A."/>
            <person name="Antonio M."/>
            <person name="Oren A."/>
            <person name="Chaudhuri R.R."/>
            <person name="La Ragione R."/>
            <person name="Hildebrand F."/>
            <person name="Pallen M.J."/>
        </authorList>
    </citation>
    <scope>NUCLEOTIDE SEQUENCE</scope>
    <source>
        <strain evidence="12">CHK195-4489</strain>
    </source>
</reference>
<evidence type="ECO:0000256" key="6">
    <source>
        <dbReference type="ARBA" id="ARBA00022840"/>
    </source>
</evidence>
<evidence type="ECO:0000313" key="13">
    <source>
        <dbReference type="Proteomes" id="UP000824089"/>
    </source>
</evidence>
<feature type="transmembrane region" description="Helical" evidence="9">
    <location>
        <begin position="237"/>
        <end position="260"/>
    </location>
</feature>
<proteinExistence type="predicted"/>
<comment type="caution">
    <text evidence="12">The sequence shown here is derived from an EMBL/GenBank/DDBJ whole genome shotgun (WGS) entry which is preliminary data.</text>
</comment>
<evidence type="ECO:0000256" key="9">
    <source>
        <dbReference type="SAM" id="Phobius"/>
    </source>
</evidence>
<feature type="transmembrane region" description="Helical" evidence="9">
    <location>
        <begin position="52"/>
        <end position="73"/>
    </location>
</feature>
<dbReference type="InterPro" id="IPR036640">
    <property type="entry name" value="ABC1_TM_sf"/>
</dbReference>
<gene>
    <name evidence="12" type="ORF">IAD50_09555</name>
</gene>
<keyword evidence="6 12" id="KW-0067">ATP-binding</keyword>
<organism evidence="12 13">
    <name type="scientific">Candidatus Egerieisoma faecipullorum</name>
    <dbReference type="NCBI Taxonomy" id="2840963"/>
    <lineage>
        <taxon>Bacteria</taxon>
        <taxon>Bacillati</taxon>
        <taxon>Bacillota</taxon>
        <taxon>Clostridia</taxon>
        <taxon>Eubacteriales</taxon>
        <taxon>Clostridiaceae</taxon>
        <taxon>Clostridiaceae incertae sedis</taxon>
        <taxon>Candidatus Egerieisoma</taxon>
    </lineage>
</organism>
<dbReference type="GO" id="GO:0015421">
    <property type="term" value="F:ABC-type oligopeptide transporter activity"/>
    <property type="evidence" value="ECO:0007669"/>
    <property type="project" value="TreeGrafter"/>
</dbReference>
<feature type="transmembrane region" description="Helical" evidence="9">
    <location>
        <begin position="20"/>
        <end position="40"/>
    </location>
</feature>
<feature type="transmembrane region" description="Helical" evidence="9">
    <location>
        <begin position="156"/>
        <end position="173"/>
    </location>
</feature>
<name>A0A9D1I9N0_9CLOT</name>
<dbReference type="Gene3D" id="1.20.1560.10">
    <property type="entry name" value="ABC transporter type 1, transmembrane domain"/>
    <property type="match status" value="1"/>
</dbReference>
<evidence type="ECO:0000259" key="11">
    <source>
        <dbReference type="PROSITE" id="PS50929"/>
    </source>
</evidence>
<dbReference type="Pfam" id="PF00664">
    <property type="entry name" value="ABC_membrane"/>
    <property type="match status" value="1"/>
</dbReference>
<feature type="transmembrane region" description="Helical" evidence="9">
    <location>
        <begin position="272"/>
        <end position="294"/>
    </location>
</feature>
<keyword evidence="7 9" id="KW-1133">Transmembrane helix</keyword>
<keyword evidence="3" id="KW-1003">Cell membrane</keyword>
<evidence type="ECO:0000256" key="7">
    <source>
        <dbReference type="ARBA" id="ARBA00022989"/>
    </source>
</evidence>
<keyword evidence="2" id="KW-0813">Transport</keyword>
<dbReference type="CDD" id="cd18548">
    <property type="entry name" value="ABC_6TM_Tm287_like"/>
    <property type="match status" value="1"/>
</dbReference>
<dbReference type="SUPFAM" id="SSF52540">
    <property type="entry name" value="P-loop containing nucleoside triphosphate hydrolases"/>
    <property type="match status" value="1"/>
</dbReference>
<feature type="domain" description="ABC transmembrane type-1" evidence="11">
    <location>
        <begin position="17"/>
        <end position="298"/>
    </location>
</feature>
<accession>A0A9D1I9N0</accession>
<dbReference type="InterPro" id="IPR017871">
    <property type="entry name" value="ABC_transporter-like_CS"/>
</dbReference>
<dbReference type="AlphaFoldDB" id="A0A9D1I9N0"/>
<protein>
    <submittedName>
        <fullName evidence="12">ABC transporter ATP-binding protein</fullName>
    </submittedName>
</protein>
<dbReference type="InterPro" id="IPR003439">
    <property type="entry name" value="ABC_transporter-like_ATP-bd"/>
</dbReference>
<sequence>MKTILKYLKPFYGRMSLGLLIKASGTLVELALPYILSHILKNVVERQDVRLIVFWGGVMIACAALACVCNICANRMAANVARNFSERIRRDLFRRTMLLSAAQTDAFTIPSLESRITTDTYNVHSFVSMMQRMGVRAPILLIGGIAITLIMDSYLALAMIAILPFIFITVYFISKKGIPLYTKVQKSVDRMIRVVREDTMGIRVIKALSKTDYEHRRYDTVNRSLVRDEKRAGITMGVVNPVMTLLMNIGIVAVVALSASRVAEHKSDPETVIAFMQYFTLISMAMMSVTRIFMMYTKSSASARRISEVIDTPEDLTVKSESEYPPSPVSAHIVFENVSFSYTGSHPNLADISFEVPPGGSLGIIGATGSGKSTLIKLLLRFYDVGAGRILINGRDIRTIPKNAFYAMFGTAMQNDFLYADTIEENIRFGRDLTSEQIVAAAKTAQADDFISSFPESYAHVLSQKGTNISGGQKQRLLIARAVAARPEILVLDDSSSALDYKTDASLRQALAEEMKGTTVITVAQRVSSVKSCSVILVLDEGRIIGQGTHEELMQSCPQYREISESQMGGAFVE</sequence>
<dbReference type="Gene3D" id="3.40.50.300">
    <property type="entry name" value="P-loop containing nucleotide triphosphate hydrolases"/>
    <property type="match status" value="1"/>
</dbReference>
<dbReference type="GO" id="GO:0016887">
    <property type="term" value="F:ATP hydrolysis activity"/>
    <property type="evidence" value="ECO:0007669"/>
    <property type="project" value="InterPro"/>
</dbReference>
<feature type="transmembrane region" description="Helical" evidence="9">
    <location>
        <begin position="133"/>
        <end position="150"/>
    </location>
</feature>